<dbReference type="InterPro" id="IPR027417">
    <property type="entry name" value="P-loop_NTPase"/>
</dbReference>
<keyword evidence="3" id="KW-1185">Reference proteome</keyword>
<reference evidence="1" key="1">
    <citation type="submission" date="2021-02" db="EMBL/GenBank/DDBJ databases">
        <authorList>
            <person name="Nowell W R."/>
        </authorList>
    </citation>
    <scope>NUCLEOTIDE SEQUENCE</scope>
</reference>
<name>A0A815FQQ1_9BILA</name>
<sequence>MRGVYGSFVRSNNQNFDYIMLIDTEGLLSTEKGNEEYGRRLVLFCLAVSHLVIINISGQISEELKKMLELCANSLSHLGVDIVPKPVVHFVLNQQSNPNSNNHLEPMQKILTDIKKDKLSQKIDIRPETFHTLPSAFQKERFSFDHNDNEKPNISHTDPEFLEETQKLCNLVILSAKSYLGRVDEQFSDSSGWLRFVKTIFDTLLKFPDLTYFTDMNEKRQDANIRQYLENKFTDLFSPKYRQELIDQTSRQSERSITDLFFVEFDKHLRNIEQDLENVLQLKKVAERI</sequence>
<dbReference type="SUPFAM" id="SSF52540">
    <property type="entry name" value="P-loop containing nucleoside triphosphate hydrolases"/>
    <property type="match status" value="1"/>
</dbReference>
<dbReference type="Gene3D" id="3.40.50.300">
    <property type="entry name" value="P-loop containing nucleotide triphosphate hydrolases"/>
    <property type="match status" value="1"/>
</dbReference>
<dbReference type="AlphaFoldDB" id="A0A815FQQ1"/>
<gene>
    <name evidence="1" type="ORF">GPM918_LOCUS29854</name>
    <name evidence="2" type="ORF">SRO942_LOCUS30446</name>
</gene>
<proteinExistence type="predicted"/>
<protein>
    <recommendedName>
        <fullName evidence="4">GB1/RHD3-type G domain-containing protein</fullName>
    </recommendedName>
</protein>
<dbReference type="Proteomes" id="UP000681722">
    <property type="component" value="Unassembled WGS sequence"/>
</dbReference>
<dbReference type="EMBL" id="CAJNOQ010013805">
    <property type="protein sequence ID" value="CAF1329114.1"/>
    <property type="molecule type" value="Genomic_DNA"/>
</dbReference>
<evidence type="ECO:0000313" key="1">
    <source>
        <dbReference type="EMBL" id="CAF1329114.1"/>
    </source>
</evidence>
<dbReference type="EMBL" id="CAJOBC010052064">
    <property type="protein sequence ID" value="CAF4181060.1"/>
    <property type="molecule type" value="Genomic_DNA"/>
</dbReference>
<dbReference type="OrthoDB" id="1597724at2759"/>
<organism evidence="1 3">
    <name type="scientific">Didymodactylos carnosus</name>
    <dbReference type="NCBI Taxonomy" id="1234261"/>
    <lineage>
        <taxon>Eukaryota</taxon>
        <taxon>Metazoa</taxon>
        <taxon>Spiralia</taxon>
        <taxon>Gnathifera</taxon>
        <taxon>Rotifera</taxon>
        <taxon>Eurotatoria</taxon>
        <taxon>Bdelloidea</taxon>
        <taxon>Philodinida</taxon>
        <taxon>Philodinidae</taxon>
        <taxon>Didymodactylos</taxon>
    </lineage>
</organism>
<accession>A0A815FQQ1</accession>
<evidence type="ECO:0000313" key="3">
    <source>
        <dbReference type="Proteomes" id="UP000663829"/>
    </source>
</evidence>
<evidence type="ECO:0008006" key="4">
    <source>
        <dbReference type="Google" id="ProtNLM"/>
    </source>
</evidence>
<evidence type="ECO:0000313" key="2">
    <source>
        <dbReference type="EMBL" id="CAF4181060.1"/>
    </source>
</evidence>
<dbReference type="Proteomes" id="UP000663829">
    <property type="component" value="Unassembled WGS sequence"/>
</dbReference>
<comment type="caution">
    <text evidence="1">The sequence shown here is derived from an EMBL/GenBank/DDBJ whole genome shotgun (WGS) entry which is preliminary data.</text>
</comment>